<accession>F4KWT5</accession>
<proteinExistence type="predicted"/>
<dbReference type="RefSeq" id="WP_013767106.1">
    <property type="nucleotide sequence ID" value="NC_015510.1"/>
</dbReference>
<dbReference type="STRING" id="760192.Halhy_4734"/>
<evidence type="ECO:0000313" key="2">
    <source>
        <dbReference type="Proteomes" id="UP000008461"/>
    </source>
</evidence>
<organism evidence="1 2">
    <name type="scientific">Haliscomenobacter hydrossis (strain ATCC 27775 / DSM 1100 / LMG 10767 / O)</name>
    <dbReference type="NCBI Taxonomy" id="760192"/>
    <lineage>
        <taxon>Bacteria</taxon>
        <taxon>Pseudomonadati</taxon>
        <taxon>Bacteroidota</taxon>
        <taxon>Saprospiria</taxon>
        <taxon>Saprospirales</taxon>
        <taxon>Haliscomenobacteraceae</taxon>
        <taxon>Haliscomenobacter</taxon>
    </lineage>
</organism>
<dbReference type="KEGG" id="hhy:Halhy_4734"/>
<evidence type="ECO:0000313" key="1">
    <source>
        <dbReference type="EMBL" id="AEE52568.1"/>
    </source>
</evidence>
<dbReference type="HOGENOM" id="CLU_192951_0_0_10"/>
<name>F4KWT5_HALH1</name>
<sequence>MLSQISAFDEMANLIASGIDPERLIAYEIPEQLIARYQFLVNKEKNDEVSASEKSELDSLLMINHVISMAKLMAMKKLAAA</sequence>
<keyword evidence="2" id="KW-1185">Reference proteome</keyword>
<dbReference type="AlphaFoldDB" id="F4KWT5"/>
<protein>
    <submittedName>
        <fullName evidence="1">Uncharacterized protein</fullName>
    </submittedName>
</protein>
<dbReference type="Proteomes" id="UP000008461">
    <property type="component" value="Chromosome"/>
</dbReference>
<dbReference type="EMBL" id="CP002691">
    <property type="protein sequence ID" value="AEE52568.1"/>
    <property type="molecule type" value="Genomic_DNA"/>
</dbReference>
<reference key="2">
    <citation type="submission" date="2011-04" db="EMBL/GenBank/DDBJ databases">
        <title>Complete sequence of chromosome of Haliscomenobacter hydrossis DSM 1100.</title>
        <authorList>
            <consortium name="US DOE Joint Genome Institute (JGI-PGF)"/>
            <person name="Lucas S."/>
            <person name="Han J."/>
            <person name="Lapidus A."/>
            <person name="Bruce D."/>
            <person name="Goodwin L."/>
            <person name="Pitluck S."/>
            <person name="Peters L."/>
            <person name="Kyrpides N."/>
            <person name="Mavromatis K."/>
            <person name="Ivanova N."/>
            <person name="Ovchinnikova G."/>
            <person name="Pagani I."/>
            <person name="Daligault H."/>
            <person name="Detter J.C."/>
            <person name="Han C."/>
            <person name="Land M."/>
            <person name="Hauser L."/>
            <person name="Markowitz V."/>
            <person name="Cheng J.-F."/>
            <person name="Hugenholtz P."/>
            <person name="Woyke T."/>
            <person name="Wu D."/>
            <person name="Verbarg S."/>
            <person name="Frueling A."/>
            <person name="Brambilla E."/>
            <person name="Klenk H.-P."/>
            <person name="Eisen J.A."/>
        </authorList>
    </citation>
    <scope>NUCLEOTIDE SEQUENCE</scope>
    <source>
        <strain>DSM 1100</strain>
    </source>
</reference>
<reference evidence="1 2" key="1">
    <citation type="journal article" date="2011" name="Stand. Genomic Sci.">
        <title>Complete genome sequence of Haliscomenobacter hydrossis type strain (O).</title>
        <authorList>
            <consortium name="US DOE Joint Genome Institute (JGI-PGF)"/>
            <person name="Daligault H."/>
            <person name="Lapidus A."/>
            <person name="Zeytun A."/>
            <person name="Nolan M."/>
            <person name="Lucas S."/>
            <person name="Del Rio T.G."/>
            <person name="Tice H."/>
            <person name="Cheng J.F."/>
            <person name="Tapia R."/>
            <person name="Han C."/>
            <person name="Goodwin L."/>
            <person name="Pitluck S."/>
            <person name="Liolios K."/>
            <person name="Pagani I."/>
            <person name="Ivanova N."/>
            <person name="Huntemann M."/>
            <person name="Mavromatis K."/>
            <person name="Mikhailova N."/>
            <person name="Pati A."/>
            <person name="Chen A."/>
            <person name="Palaniappan K."/>
            <person name="Land M."/>
            <person name="Hauser L."/>
            <person name="Brambilla E.M."/>
            <person name="Rohde M."/>
            <person name="Verbarg S."/>
            <person name="Goker M."/>
            <person name="Bristow J."/>
            <person name="Eisen J.A."/>
            <person name="Markowitz V."/>
            <person name="Hugenholtz P."/>
            <person name="Kyrpides N.C."/>
            <person name="Klenk H.P."/>
            <person name="Woyke T."/>
        </authorList>
    </citation>
    <scope>NUCLEOTIDE SEQUENCE [LARGE SCALE GENOMIC DNA]</scope>
    <source>
        <strain evidence="2">ATCC 27775 / DSM 1100 / LMG 10767 / O</strain>
    </source>
</reference>
<gene>
    <name evidence="1" type="ordered locus">Halhy_4734</name>
</gene>